<dbReference type="OMA" id="THTVDWQ"/>
<keyword evidence="7 12" id="KW-0067">ATP-binding</keyword>
<evidence type="ECO:0000313" key="16">
    <source>
        <dbReference type="Proteomes" id="UP000198287"/>
    </source>
</evidence>
<dbReference type="InterPro" id="IPR031327">
    <property type="entry name" value="MCM"/>
</dbReference>
<evidence type="ECO:0000256" key="12">
    <source>
        <dbReference type="RuleBase" id="RU004070"/>
    </source>
</evidence>
<evidence type="ECO:0000256" key="8">
    <source>
        <dbReference type="ARBA" id="ARBA00023125"/>
    </source>
</evidence>
<keyword evidence="5 12" id="KW-0547">Nucleotide-binding</keyword>
<dbReference type="CDD" id="cd22247">
    <property type="entry name" value="MCM8_WHD"/>
    <property type="match status" value="1"/>
</dbReference>
<evidence type="ECO:0000313" key="15">
    <source>
        <dbReference type="EMBL" id="OXA51075.1"/>
    </source>
</evidence>
<dbReference type="Proteomes" id="UP000198287">
    <property type="component" value="Unassembled WGS sequence"/>
</dbReference>
<dbReference type="Pfam" id="PF26065">
    <property type="entry name" value="MCM8_N"/>
    <property type="match status" value="1"/>
</dbReference>
<evidence type="ECO:0000256" key="11">
    <source>
        <dbReference type="ARBA" id="ARBA00042306"/>
    </source>
</evidence>
<comment type="caution">
    <text evidence="15">The sequence shown here is derived from an EMBL/GenBank/DDBJ whole genome shotgun (WGS) entry which is preliminary data.</text>
</comment>
<dbReference type="GO" id="GO:0006310">
    <property type="term" value="P:DNA recombination"/>
    <property type="evidence" value="ECO:0007669"/>
    <property type="project" value="UniProtKB-ARBA"/>
</dbReference>
<gene>
    <name evidence="15" type="ORF">Fcan01_14586</name>
</gene>
<keyword evidence="9" id="KW-0539">Nucleus</keyword>
<evidence type="ECO:0000256" key="10">
    <source>
        <dbReference type="ARBA" id="ARBA00041084"/>
    </source>
</evidence>
<evidence type="ECO:0000256" key="5">
    <source>
        <dbReference type="ARBA" id="ARBA00022741"/>
    </source>
</evidence>
<dbReference type="GO" id="GO:0006260">
    <property type="term" value="P:DNA replication"/>
    <property type="evidence" value="ECO:0007669"/>
    <property type="project" value="InterPro"/>
</dbReference>
<dbReference type="Pfam" id="PF17207">
    <property type="entry name" value="MCM_OB"/>
    <property type="match status" value="1"/>
</dbReference>
<sequence>MDNLRGGRGGAGPTRGGRGGYYRRPWRMFGRGNNRGRGRGARNDPGSSVDDNNTGPAPVPRPGGSGANKEQPSRSNPSQDFGNMSPPPKRNRKPRKPTSSVVTAWKRKLPGYRLYYPEFPPKLPEPDIKIGLISDYLTNNGYNNTDRFTEVCEAEYFEVICEDVLEDEVFMAGWTNFLDDLTNTPMEVVNLWGAVMHKLACQSHRREHGMDDDEDGEDDEGGNLMGDCRGRNGLVNNVGRIHAGLLKVEPVISLAGLSSLSLEKFVIVRGQIAGAGEVQPVCLQMPFMCNICQEEFVVDQPHGIYTLPKRCGLSEECNNKRDFEMMETSPNLLMMDSRTIKLQDVEDFEKTHGALPRTIKCELTNGLVDQCNTGDTLTLTGVLKMNREFDFKNDPSLQDMHIEVIAMRNHKDSAHSMGGHWFTFSDLDYCAVREIFDTPDLFKLLVASLCESIFGHEFVKAALILSLFGGRQHANDVLSRRSDINILMVGDPGIGKSQMLHAVTKVAPRGVYVCGTGSTVAGLTVTMVKDGNAYSLEAGALVMSDKGVCCIDELDKMAPHHSALLEAMEQQSVSIAKSGVLRTLPARSTVIAAANPVGGHYDMLKSFSENVKISTPLFSRFDITFLLIDKASNEFDKRLGHHVLGIGGNKKGVTTQAAGSSRGMENGQSLMGDDDGIPGFGTPLIDRLKVLDGKRLDIMPHELMRKYIAYARQYVHPKISLECGEVLKEYYLRLRVRHRQRDSTPITTRQLESLIRLTEARAKLELREIATADDARDVLEIFESSLSSAFSDEVIAVSALSQSIVIGTPSLTSKTQTRNQAKRLVAALQQTAELQGKKMFSTNDIRQTVQRLQLTATADELIAKLNNECLLLMKGAGLYQLQTV</sequence>
<evidence type="ECO:0000256" key="7">
    <source>
        <dbReference type="ARBA" id="ARBA00022840"/>
    </source>
</evidence>
<dbReference type="EMBL" id="LNIX01000008">
    <property type="protein sequence ID" value="OXA51075.1"/>
    <property type="molecule type" value="Genomic_DNA"/>
</dbReference>
<dbReference type="InterPro" id="IPR033762">
    <property type="entry name" value="MCM_OB"/>
</dbReference>
<dbReference type="STRING" id="158441.A0A226E004"/>
<dbReference type="SMART" id="SM00382">
    <property type="entry name" value="AAA"/>
    <property type="match status" value="1"/>
</dbReference>
<dbReference type="PANTHER" id="PTHR11630:SF47">
    <property type="entry name" value="DNA HELICASE MCM8"/>
    <property type="match status" value="1"/>
</dbReference>
<dbReference type="Gene3D" id="2.40.50.140">
    <property type="entry name" value="Nucleic acid-binding proteins"/>
    <property type="match status" value="1"/>
</dbReference>
<dbReference type="InterPro" id="IPR018525">
    <property type="entry name" value="MCM_CS"/>
</dbReference>
<evidence type="ECO:0000259" key="14">
    <source>
        <dbReference type="PROSITE" id="PS50051"/>
    </source>
</evidence>
<dbReference type="Pfam" id="PF25051">
    <property type="entry name" value="WHD_MCM8"/>
    <property type="match status" value="1"/>
</dbReference>
<keyword evidence="6 15" id="KW-0378">Hydrolase</keyword>
<evidence type="ECO:0000256" key="2">
    <source>
        <dbReference type="ARBA" id="ARBA00008010"/>
    </source>
</evidence>
<dbReference type="SUPFAM" id="SSF52540">
    <property type="entry name" value="P-loop containing nucleoside triphosphate hydrolases"/>
    <property type="match status" value="1"/>
</dbReference>
<keyword evidence="16" id="KW-1185">Reference proteome</keyword>
<comment type="similarity">
    <text evidence="2 12">Belongs to the MCM family.</text>
</comment>
<dbReference type="PANTHER" id="PTHR11630">
    <property type="entry name" value="DNA REPLICATION LICENSING FACTOR MCM FAMILY MEMBER"/>
    <property type="match status" value="1"/>
</dbReference>
<dbReference type="InterPro" id="IPR003593">
    <property type="entry name" value="AAA+_ATPase"/>
</dbReference>
<dbReference type="InterPro" id="IPR041562">
    <property type="entry name" value="MCM_lid"/>
</dbReference>
<reference evidence="15 16" key="1">
    <citation type="submission" date="2015-12" db="EMBL/GenBank/DDBJ databases">
        <title>The genome of Folsomia candida.</title>
        <authorList>
            <person name="Faddeeva A."/>
            <person name="Derks M.F."/>
            <person name="Anvar Y."/>
            <person name="Smit S."/>
            <person name="Van Straalen N."/>
            <person name="Roelofs D."/>
        </authorList>
    </citation>
    <scope>NUCLEOTIDE SEQUENCE [LARGE SCALE GENOMIC DNA]</scope>
    <source>
        <strain evidence="15 16">VU population</strain>
        <tissue evidence="15">Whole body</tissue>
    </source>
</reference>
<dbReference type="GO" id="GO:0042555">
    <property type="term" value="C:MCM complex"/>
    <property type="evidence" value="ECO:0007669"/>
    <property type="project" value="TreeGrafter"/>
</dbReference>
<dbReference type="InterPro" id="IPR027417">
    <property type="entry name" value="P-loop_NTPase"/>
</dbReference>
<dbReference type="GO" id="GO:0017116">
    <property type="term" value="F:single-stranded DNA helicase activity"/>
    <property type="evidence" value="ECO:0007669"/>
    <property type="project" value="TreeGrafter"/>
</dbReference>
<comment type="subcellular location">
    <subcellularLocation>
        <location evidence="1">Nucleus</location>
    </subcellularLocation>
</comment>
<evidence type="ECO:0000256" key="3">
    <source>
        <dbReference type="ARBA" id="ARBA00012551"/>
    </source>
</evidence>
<evidence type="ECO:0000256" key="9">
    <source>
        <dbReference type="ARBA" id="ARBA00023242"/>
    </source>
</evidence>
<dbReference type="GO" id="GO:0005524">
    <property type="term" value="F:ATP binding"/>
    <property type="evidence" value="ECO:0007669"/>
    <property type="project" value="UniProtKB-KW"/>
</dbReference>
<keyword evidence="4" id="KW-0235">DNA replication</keyword>
<dbReference type="InterPro" id="IPR012340">
    <property type="entry name" value="NA-bd_OB-fold"/>
</dbReference>
<name>A0A226E004_FOLCA</name>
<dbReference type="InterPro" id="IPR058767">
    <property type="entry name" value="MCM8_N"/>
</dbReference>
<proteinExistence type="inferred from homology"/>
<dbReference type="SUPFAM" id="SSF50249">
    <property type="entry name" value="Nucleic acid-binding proteins"/>
    <property type="match status" value="1"/>
</dbReference>
<dbReference type="EC" id="3.6.4.12" evidence="3"/>
<keyword evidence="8 12" id="KW-0238">DNA-binding</keyword>
<dbReference type="GO" id="GO:0003697">
    <property type="term" value="F:single-stranded DNA binding"/>
    <property type="evidence" value="ECO:0007669"/>
    <property type="project" value="TreeGrafter"/>
</dbReference>
<dbReference type="InterPro" id="IPR001208">
    <property type="entry name" value="MCM_dom"/>
</dbReference>
<accession>A0A226E004</accession>
<evidence type="ECO:0000256" key="1">
    <source>
        <dbReference type="ARBA" id="ARBA00004123"/>
    </source>
</evidence>
<dbReference type="OrthoDB" id="422555at2759"/>
<dbReference type="InterPro" id="IPR056875">
    <property type="entry name" value="MCM8/REC_WHD"/>
</dbReference>
<feature type="compositionally biased region" description="Polar residues" evidence="13">
    <location>
        <begin position="45"/>
        <end position="55"/>
    </location>
</feature>
<dbReference type="Gene3D" id="3.40.50.300">
    <property type="entry name" value="P-loop containing nucleotide triphosphate hydrolases"/>
    <property type="match status" value="1"/>
</dbReference>
<dbReference type="Pfam" id="PF00493">
    <property type="entry name" value="MCM"/>
    <property type="match status" value="1"/>
</dbReference>
<dbReference type="Gene3D" id="2.20.28.10">
    <property type="match status" value="1"/>
</dbReference>
<organism evidence="15 16">
    <name type="scientific">Folsomia candida</name>
    <name type="common">Springtail</name>
    <dbReference type="NCBI Taxonomy" id="158441"/>
    <lineage>
        <taxon>Eukaryota</taxon>
        <taxon>Metazoa</taxon>
        <taxon>Ecdysozoa</taxon>
        <taxon>Arthropoda</taxon>
        <taxon>Hexapoda</taxon>
        <taxon>Collembola</taxon>
        <taxon>Entomobryomorpha</taxon>
        <taxon>Isotomoidea</taxon>
        <taxon>Isotomidae</taxon>
        <taxon>Proisotominae</taxon>
        <taxon>Folsomia</taxon>
    </lineage>
</organism>
<dbReference type="AlphaFoldDB" id="A0A226E004"/>
<dbReference type="GO" id="GO:0005634">
    <property type="term" value="C:nucleus"/>
    <property type="evidence" value="ECO:0007669"/>
    <property type="project" value="UniProtKB-SubCell"/>
</dbReference>
<feature type="compositionally biased region" description="Polar residues" evidence="13">
    <location>
        <begin position="68"/>
        <end position="82"/>
    </location>
</feature>
<dbReference type="PROSITE" id="PS00847">
    <property type="entry name" value="MCM_1"/>
    <property type="match status" value="1"/>
</dbReference>
<feature type="compositionally biased region" description="Gly residues" evidence="13">
    <location>
        <begin position="1"/>
        <end position="20"/>
    </location>
</feature>
<evidence type="ECO:0000256" key="4">
    <source>
        <dbReference type="ARBA" id="ARBA00022705"/>
    </source>
</evidence>
<evidence type="ECO:0000256" key="6">
    <source>
        <dbReference type="ARBA" id="ARBA00022806"/>
    </source>
</evidence>
<dbReference type="PROSITE" id="PS50051">
    <property type="entry name" value="MCM_2"/>
    <property type="match status" value="1"/>
</dbReference>
<protein>
    <recommendedName>
        <fullName evidence="10">DNA helicase MCM8</fullName>
        <ecNumber evidence="3">3.6.4.12</ecNumber>
    </recommendedName>
    <alternativeName>
        <fullName evidence="11">Minichromosome maintenance 8</fullName>
    </alternativeName>
</protein>
<feature type="domain" description="MCM C-terminal AAA(+) ATPase" evidence="14">
    <location>
        <begin position="441"/>
        <end position="643"/>
    </location>
</feature>
<dbReference type="SMART" id="SM00350">
    <property type="entry name" value="MCM"/>
    <property type="match status" value="1"/>
</dbReference>
<dbReference type="PRINTS" id="PR01657">
    <property type="entry name" value="MCMFAMILY"/>
</dbReference>
<dbReference type="Pfam" id="PF17855">
    <property type="entry name" value="MCM_lid"/>
    <property type="match status" value="1"/>
</dbReference>
<keyword evidence="6 15" id="KW-0347">Helicase</keyword>
<feature type="region of interest" description="Disordered" evidence="13">
    <location>
        <begin position="1"/>
        <end position="101"/>
    </location>
</feature>
<evidence type="ECO:0000256" key="13">
    <source>
        <dbReference type="SAM" id="MobiDB-lite"/>
    </source>
</evidence>